<dbReference type="EMBL" id="SEOQ01000014">
    <property type="protein sequence ID" value="TFY72462.1"/>
    <property type="molecule type" value="Genomic_DNA"/>
</dbReference>
<accession>A0A4Y9ZD03</accession>
<comment type="caution">
    <text evidence="3">The sequence shown here is derived from an EMBL/GenBank/DDBJ whole genome shotgun (WGS) entry which is preliminary data.</text>
</comment>
<evidence type="ECO:0000313" key="4">
    <source>
        <dbReference type="Proteomes" id="UP000298327"/>
    </source>
</evidence>
<organism evidence="3 4">
    <name type="scientific">Dentipellis fragilis</name>
    <dbReference type="NCBI Taxonomy" id="205917"/>
    <lineage>
        <taxon>Eukaryota</taxon>
        <taxon>Fungi</taxon>
        <taxon>Dikarya</taxon>
        <taxon>Basidiomycota</taxon>
        <taxon>Agaricomycotina</taxon>
        <taxon>Agaricomycetes</taxon>
        <taxon>Russulales</taxon>
        <taxon>Hericiaceae</taxon>
        <taxon>Dentipellis</taxon>
    </lineage>
</organism>
<dbReference type="Gene3D" id="1.20.1280.50">
    <property type="match status" value="1"/>
</dbReference>
<evidence type="ECO:0000259" key="2">
    <source>
        <dbReference type="Pfam" id="PF12937"/>
    </source>
</evidence>
<dbReference type="Proteomes" id="UP000298327">
    <property type="component" value="Unassembled WGS sequence"/>
</dbReference>
<name>A0A4Y9ZD03_9AGAM</name>
<keyword evidence="4" id="KW-1185">Reference proteome</keyword>
<protein>
    <recommendedName>
        <fullName evidence="2">F-box domain-containing protein</fullName>
    </recommendedName>
</protein>
<dbReference type="InterPro" id="IPR001810">
    <property type="entry name" value="F-box_dom"/>
</dbReference>
<feature type="region of interest" description="Disordered" evidence="1">
    <location>
        <begin position="1"/>
        <end position="25"/>
    </location>
</feature>
<reference evidence="3 4" key="1">
    <citation type="submission" date="2019-02" db="EMBL/GenBank/DDBJ databases">
        <title>Genome sequencing of the rare red list fungi Dentipellis fragilis.</title>
        <authorList>
            <person name="Buettner E."/>
            <person name="Kellner H."/>
        </authorList>
    </citation>
    <scope>NUCLEOTIDE SEQUENCE [LARGE SCALE GENOMIC DNA]</scope>
    <source>
        <strain evidence="3 4">DSM 105465</strain>
    </source>
</reference>
<evidence type="ECO:0000256" key="1">
    <source>
        <dbReference type="SAM" id="MobiDB-lite"/>
    </source>
</evidence>
<sequence length="612" mass="69383">MSSSPIRTVTDSPNAPTLNGDADTCQPPQEAVEMGNSDLWESYIQQTLRSVSDITTLSSQEAIKAAQARLDVQIESMRNATRIFSARRNAMVSFISRIPEDILLQVFAYLVDDDPPRLVRHEYEHRRCLGWIRVTHVCRSWREAALADSSLWARIGRDITLDWTLTMLSRSKERPLKVDVDFDSTDPQVVAEVIGSPSLQRVSELCLRMDRIQEYPDWFEQLAEPAPLLESLSLHLFENDDDTALPTFLSTASHPRIRSLSLTNCFRPPCGEEVLQNLVYLKVVGKYAYSNRPSVEQVMSIFQTSPRLQMLILRQFRPQDDSMQDAPIDVFLGYHRIRLPHLRALILQADDHAIPLLLSQVEIPISAVVSLELGSRQANVQPSWSFIPQLLPWGAAAHPRKADTHFESLDLGVRSTKELTMSVTSSHHGRLTVKIDSADLELHRLADLVETFYAHKYFAHISSLTVEPETVISSAVIDKLLVFPGMSWLLKLHVCMPPFVYWASDMRNTIYLFETLALPVEDNRIPDVLKLPALRYLVLDRVPSKQGPSGFQDTHSFEEPLLEFFALRRSRGKPLLQFKAIPCDRTVELTSRVEKFLGNPDPGDVFSVPVEL</sequence>
<dbReference type="SUPFAM" id="SSF81383">
    <property type="entry name" value="F-box domain"/>
    <property type="match status" value="1"/>
</dbReference>
<evidence type="ECO:0000313" key="3">
    <source>
        <dbReference type="EMBL" id="TFY72462.1"/>
    </source>
</evidence>
<dbReference type="Gene3D" id="3.80.10.10">
    <property type="entry name" value="Ribonuclease Inhibitor"/>
    <property type="match status" value="1"/>
</dbReference>
<dbReference type="Pfam" id="PF12937">
    <property type="entry name" value="F-box-like"/>
    <property type="match status" value="1"/>
</dbReference>
<dbReference type="InterPro" id="IPR032675">
    <property type="entry name" value="LRR_dom_sf"/>
</dbReference>
<dbReference type="SUPFAM" id="SSF52047">
    <property type="entry name" value="RNI-like"/>
    <property type="match status" value="1"/>
</dbReference>
<feature type="compositionally biased region" description="Polar residues" evidence="1">
    <location>
        <begin position="1"/>
        <end position="17"/>
    </location>
</feature>
<dbReference type="OrthoDB" id="3038402at2759"/>
<dbReference type="AlphaFoldDB" id="A0A4Y9ZD03"/>
<dbReference type="InterPro" id="IPR036047">
    <property type="entry name" value="F-box-like_dom_sf"/>
</dbReference>
<proteinExistence type="predicted"/>
<feature type="domain" description="F-box" evidence="2">
    <location>
        <begin position="95"/>
        <end position="155"/>
    </location>
</feature>
<gene>
    <name evidence="3" type="ORF">EVG20_g567</name>
</gene>
<dbReference type="STRING" id="205917.A0A4Y9ZD03"/>